<dbReference type="EMBL" id="JBDIVE010000005">
    <property type="protein sequence ID" value="MEN3069043.1"/>
    <property type="molecule type" value="Genomic_DNA"/>
</dbReference>
<proteinExistence type="predicted"/>
<keyword evidence="2" id="KW-1185">Reference proteome</keyword>
<dbReference type="SUPFAM" id="SSF46565">
    <property type="entry name" value="Chaperone J-domain"/>
    <property type="match status" value="1"/>
</dbReference>
<accession>A0ABU9YZC8</accession>
<comment type="caution">
    <text evidence="1">The sequence shown here is derived from an EMBL/GenBank/DDBJ whole genome shotgun (WGS) entry which is preliminary data.</text>
</comment>
<evidence type="ECO:0000313" key="2">
    <source>
        <dbReference type="Proteomes" id="UP001410394"/>
    </source>
</evidence>
<sequence>MSQHPHTAANEEWVVWNGSAGILLTAALGRVEFGAAGRTAWLARPFEMVGPFDLDALEHSGRIHFAACIVMSRQRWQSDQAALRREAFEQRRAAQARIDAEYADFGAYGAGRDSARMREREQREILGLPGEGALEAATIKGAFRKRAQKAHPDAGGSHDAFVRLTAARDALLARFA</sequence>
<protein>
    <submittedName>
        <fullName evidence="1">J domain-containing protein</fullName>
    </submittedName>
</protein>
<gene>
    <name evidence="1" type="ORF">ABDB84_11185</name>
</gene>
<organism evidence="1 2">
    <name type="scientific">Uliginosibacterium sediminicola</name>
    <dbReference type="NCBI Taxonomy" id="2024550"/>
    <lineage>
        <taxon>Bacteria</taxon>
        <taxon>Pseudomonadati</taxon>
        <taxon>Pseudomonadota</taxon>
        <taxon>Betaproteobacteria</taxon>
        <taxon>Rhodocyclales</taxon>
        <taxon>Zoogloeaceae</taxon>
        <taxon>Uliginosibacterium</taxon>
    </lineage>
</organism>
<evidence type="ECO:0000313" key="1">
    <source>
        <dbReference type="EMBL" id="MEN3069043.1"/>
    </source>
</evidence>
<dbReference type="RefSeq" id="WP_345919810.1">
    <property type="nucleotide sequence ID" value="NZ_JBDIVE010000005.1"/>
</dbReference>
<name>A0ABU9YZC8_9RHOO</name>
<dbReference type="InterPro" id="IPR036869">
    <property type="entry name" value="J_dom_sf"/>
</dbReference>
<dbReference type="Proteomes" id="UP001410394">
    <property type="component" value="Unassembled WGS sequence"/>
</dbReference>
<dbReference type="Gene3D" id="1.10.287.110">
    <property type="entry name" value="DnaJ domain"/>
    <property type="match status" value="1"/>
</dbReference>
<reference evidence="1 2" key="1">
    <citation type="journal article" date="2018" name="Int. J. Syst. Evol. Microbiol.">
        <title>Uliginosibacterium sediminicola sp. nov., isolated from freshwater sediment.</title>
        <authorList>
            <person name="Hwang W.M."/>
            <person name="Kim S.M."/>
            <person name="Kang K."/>
            <person name="Ahn T.Y."/>
        </authorList>
    </citation>
    <scope>NUCLEOTIDE SEQUENCE [LARGE SCALE GENOMIC DNA]</scope>
    <source>
        <strain evidence="1 2">M1-21</strain>
    </source>
</reference>